<name>A0A7M4DFX6_9MICO</name>
<organism evidence="1 2">
    <name type="scientific">Occultella aeris</name>
    <dbReference type="NCBI Taxonomy" id="2761496"/>
    <lineage>
        <taxon>Bacteria</taxon>
        <taxon>Bacillati</taxon>
        <taxon>Actinomycetota</taxon>
        <taxon>Actinomycetes</taxon>
        <taxon>Micrococcales</taxon>
        <taxon>Ruaniaceae</taxon>
        <taxon>Occultella</taxon>
    </lineage>
</organism>
<sequence length="330" mass="33518">MVKPPPRLARPAPGVPLAWVIRGTLVESVHAGHLVALGADGVAVLELGEPEQVIYPRSAIKPVQALAMLRAGLEVTNEQLALVCASHYGEPRHLDVAATILAGAGLSEADLRTPPSLPWHEASAAAWIAAGRPPSALAHNCSGKHAGMLATCRAAGWPTEGYLDPAHPLQHAIAATITELTGVEPAHVAVDGCGAPQFSTTVLGLARAFARIAAAETGPEARVRAAMTAHPWLVGGTGRDVTEAMTSEPGLVAKDGADGVYAAAMPDGRALAFKVSDGGGRARPVILAAALHELGVEGFWSWGRVPVLGGGAPAGAIRAAFGAEAPPGLG</sequence>
<dbReference type="RefSeq" id="WP_231955025.1">
    <property type="nucleotide sequence ID" value="NZ_CACRYJ010000016.1"/>
</dbReference>
<gene>
    <name evidence="1" type="ORF">HALOF300_01021</name>
</gene>
<dbReference type="EMBL" id="CACRYJ010000016">
    <property type="protein sequence ID" value="VZO35819.1"/>
    <property type="molecule type" value="Genomic_DNA"/>
</dbReference>
<comment type="caution">
    <text evidence="1">The sequence shown here is derived from an EMBL/GenBank/DDBJ whole genome shotgun (WGS) entry which is preliminary data.</text>
</comment>
<dbReference type="Pfam" id="PF06089">
    <property type="entry name" value="Asparaginase_II"/>
    <property type="match status" value="1"/>
</dbReference>
<evidence type="ECO:0000313" key="2">
    <source>
        <dbReference type="Proteomes" id="UP000419743"/>
    </source>
</evidence>
<keyword evidence="2" id="KW-1185">Reference proteome</keyword>
<dbReference type="PANTHER" id="PTHR42110:SF1">
    <property type="entry name" value="L-ASPARAGINASE, PUTATIVE (AFU_ORTHOLOGUE AFUA_3G11890)-RELATED"/>
    <property type="match status" value="1"/>
</dbReference>
<reference evidence="1 2" key="1">
    <citation type="submission" date="2019-11" db="EMBL/GenBank/DDBJ databases">
        <authorList>
            <person name="Criscuolo A."/>
        </authorList>
    </citation>
    <scope>NUCLEOTIDE SEQUENCE [LARGE SCALE GENOMIC DNA]</scope>
    <source>
        <strain evidence="1">CIP111667</strain>
    </source>
</reference>
<evidence type="ECO:0000313" key="1">
    <source>
        <dbReference type="EMBL" id="VZO35819.1"/>
    </source>
</evidence>
<accession>A0A7M4DFX6</accession>
<dbReference type="InterPro" id="IPR010349">
    <property type="entry name" value="Asparaginase_II"/>
</dbReference>
<dbReference type="Proteomes" id="UP000419743">
    <property type="component" value="Unassembled WGS sequence"/>
</dbReference>
<dbReference type="AlphaFoldDB" id="A0A7M4DFX6"/>
<proteinExistence type="predicted"/>
<dbReference type="PANTHER" id="PTHR42110">
    <property type="entry name" value="L-ASPARAGINASE, PUTATIVE (AFU_ORTHOLOGUE AFUA_3G11890)-RELATED"/>
    <property type="match status" value="1"/>
</dbReference>
<protein>
    <submittedName>
        <fullName evidence="1">L-asparaginase II</fullName>
    </submittedName>
</protein>